<dbReference type="Proteomes" id="UP001445335">
    <property type="component" value="Unassembled WGS sequence"/>
</dbReference>
<dbReference type="Gene3D" id="3.90.550.10">
    <property type="entry name" value="Spore Coat Polysaccharide Biosynthesis Protein SpsA, Chain A"/>
    <property type="match status" value="1"/>
</dbReference>
<dbReference type="SUPFAM" id="SSF53448">
    <property type="entry name" value="Nucleotide-diphospho-sugar transferases"/>
    <property type="match status" value="1"/>
</dbReference>
<keyword evidence="3" id="KW-1185">Reference proteome</keyword>
<dbReference type="InterPro" id="IPR029044">
    <property type="entry name" value="Nucleotide-diphossugar_trans"/>
</dbReference>
<reference evidence="2 3" key="1">
    <citation type="journal article" date="2024" name="Nat. Commun.">
        <title>Phylogenomics reveals the evolutionary origins of lichenization in chlorophyte algae.</title>
        <authorList>
            <person name="Puginier C."/>
            <person name="Libourel C."/>
            <person name="Otte J."/>
            <person name="Skaloud P."/>
            <person name="Haon M."/>
            <person name="Grisel S."/>
            <person name="Petersen M."/>
            <person name="Berrin J.G."/>
            <person name="Delaux P.M."/>
            <person name="Dal Grande F."/>
            <person name="Keller J."/>
        </authorList>
    </citation>
    <scope>NUCLEOTIDE SEQUENCE [LARGE SCALE GENOMIC DNA]</scope>
    <source>
        <strain evidence="2 3">SAG 245.80</strain>
    </source>
</reference>
<protein>
    <submittedName>
        <fullName evidence="2">Uncharacterized protein</fullName>
    </submittedName>
</protein>
<feature type="chain" id="PRO_5043766275" evidence="1">
    <location>
        <begin position="24"/>
        <end position="310"/>
    </location>
</feature>
<keyword evidence="1" id="KW-0732">Signal</keyword>
<dbReference type="PANTHER" id="PTHR34496">
    <property type="entry name" value="GLCNAC TRANSFERASE-RELATED"/>
    <property type="match status" value="1"/>
</dbReference>
<dbReference type="AlphaFoldDB" id="A0AAW1QAG3"/>
<evidence type="ECO:0000313" key="2">
    <source>
        <dbReference type="EMBL" id="KAK9819051.1"/>
    </source>
</evidence>
<name>A0AAW1QAG3_9CHLO</name>
<gene>
    <name evidence="2" type="ORF">WJX81_001014</name>
</gene>
<sequence length="310" mass="34001">MAEGGQALLALAAMAVLLSAAGAAFPERVFVGAVDQDLHANESCLVGNGAGRYASQVRLARVPLLESKGPCYARYVGAQLYRGETYYLQLDSHMTMVPRWDEVLIDQARLAGPHACLSTYPPDVAIYGTNAAAEPYTLCESYWNERGLLVFRASVPLPPRPTPRLIGFAAAGFMFCPATILADVPFDPDLPMLFSGEEILYTARLWTSGYDVYALGSNVVFHLYSGASSTRPKFWEDQPDYFPTMIRSEEKVKYLLGLHPARPTGAIIQPRHGLGAERPLEAFWRHVHVDPTSQTAASGAHFCPEHQGPW</sequence>
<feature type="signal peptide" evidence="1">
    <location>
        <begin position="1"/>
        <end position="23"/>
    </location>
</feature>
<dbReference type="PANTHER" id="PTHR34496:SF10">
    <property type="entry name" value="GLCNAC TRANSFERASE"/>
    <property type="match status" value="1"/>
</dbReference>
<comment type="caution">
    <text evidence="2">The sequence shown here is derived from an EMBL/GenBank/DDBJ whole genome shotgun (WGS) entry which is preliminary data.</text>
</comment>
<evidence type="ECO:0000256" key="1">
    <source>
        <dbReference type="SAM" id="SignalP"/>
    </source>
</evidence>
<evidence type="ECO:0000313" key="3">
    <source>
        <dbReference type="Proteomes" id="UP001445335"/>
    </source>
</evidence>
<proteinExistence type="predicted"/>
<organism evidence="2 3">
    <name type="scientific">Elliptochloris bilobata</name>
    <dbReference type="NCBI Taxonomy" id="381761"/>
    <lineage>
        <taxon>Eukaryota</taxon>
        <taxon>Viridiplantae</taxon>
        <taxon>Chlorophyta</taxon>
        <taxon>core chlorophytes</taxon>
        <taxon>Trebouxiophyceae</taxon>
        <taxon>Trebouxiophyceae incertae sedis</taxon>
        <taxon>Elliptochloris clade</taxon>
        <taxon>Elliptochloris</taxon>
    </lineage>
</organism>
<dbReference type="InterPro" id="IPR021067">
    <property type="entry name" value="Glycosyltransferase"/>
</dbReference>
<dbReference type="EMBL" id="JALJOU010000134">
    <property type="protein sequence ID" value="KAK9819051.1"/>
    <property type="molecule type" value="Genomic_DNA"/>
</dbReference>
<accession>A0AAW1QAG3</accession>
<dbReference type="Pfam" id="PF11397">
    <property type="entry name" value="GlcNAc"/>
    <property type="match status" value="1"/>
</dbReference>